<keyword evidence="2 7" id="KW-0813">Transport</keyword>
<keyword evidence="5 7" id="KW-1133">Transmembrane helix</keyword>
<dbReference type="PROSITE" id="PS50928">
    <property type="entry name" value="ABC_TM1"/>
    <property type="match status" value="1"/>
</dbReference>
<dbReference type="CDD" id="cd06261">
    <property type="entry name" value="TM_PBP2"/>
    <property type="match status" value="1"/>
</dbReference>
<gene>
    <name evidence="9" type="ORF">K0U00_10100</name>
</gene>
<evidence type="ECO:0000313" key="10">
    <source>
        <dbReference type="Proteomes" id="UP001519887"/>
    </source>
</evidence>
<reference evidence="9 10" key="1">
    <citation type="submission" date="2021-07" db="EMBL/GenBank/DDBJ databases">
        <title>Paenibacillus radiodurans sp. nov., isolated from the southeastern edge of Tengger Desert.</title>
        <authorList>
            <person name="Zhang G."/>
        </authorList>
    </citation>
    <scope>NUCLEOTIDE SEQUENCE [LARGE SCALE GENOMIC DNA]</scope>
    <source>
        <strain evidence="9 10">CCM 7311</strain>
    </source>
</reference>
<feature type="transmembrane region" description="Helical" evidence="7">
    <location>
        <begin position="218"/>
        <end position="241"/>
    </location>
</feature>
<feature type="transmembrane region" description="Helical" evidence="7">
    <location>
        <begin position="253"/>
        <end position="272"/>
    </location>
</feature>
<evidence type="ECO:0000313" key="9">
    <source>
        <dbReference type="EMBL" id="MBW7454382.1"/>
    </source>
</evidence>
<evidence type="ECO:0000256" key="2">
    <source>
        <dbReference type="ARBA" id="ARBA00022448"/>
    </source>
</evidence>
<feature type="transmembrane region" description="Helical" evidence="7">
    <location>
        <begin position="64"/>
        <end position="85"/>
    </location>
</feature>
<dbReference type="InterPro" id="IPR000515">
    <property type="entry name" value="MetI-like"/>
</dbReference>
<feature type="transmembrane region" description="Helical" evidence="7">
    <location>
        <begin position="9"/>
        <end position="29"/>
    </location>
</feature>
<keyword evidence="6 7" id="KW-0472">Membrane</keyword>
<evidence type="ECO:0000256" key="5">
    <source>
        <dbReference type="ARBA" id="ARBA00022989"/>
    </source>
</evidence>
<proteinExistence type="inferred from homology"/>
<evidence type="ECO:0000259" key="8">
    <source>
        <dbReference type="PROSITE" id="PS50928"/>
    </source>
</evidence>
<feature type="domain" description="ABC transmembrane type-1" evidence="8">
    <location>
        <begin position="60"/>
        <end position="271"/>
    </location>
</feature>
<comment type="similarity">
    <text evidence="7">Belongs to the binding-protein-dependent transport system permease family.</text>
</comment>
<evidence type="ECO:0000256" key="6">
    <source>
        <dbReference type="ARBA" id="ARBA00023136"/>
    </source>
</evidence>
<evidence type="ECO:0000256" key="7">
    <source>
        <dbReference type="RuleBase" id="RU363032"/>
    </source>
</evidence>
<comment type="caution">
    <text evidence="9">The sequence shown here is derived from an EMBL/GenBank/DDBJ whole genome shotgun (WGS) entry which is preliminary data.</text>
</comment>
<evidence type="ECO:0000256" key="4">
    <source>
        <dbReference type="ARBA" id="ARBA00022692"/>
    </source>
</evidence>
<dbReference type="SUPFAM" id="SSF161098">
    <property type="entry name" value="MetI-like"/>
    <property type="match status" value="1"/>
</dbReference>
<feature type="transmembrane region" description="Helical" evidence="7">
    <location>
        <begin position="97"/>
        <end position="118"/>
    </location>
</feature>
<dbReference type="InterPro" id="IPR035906">
    <property type="entry name" value="MetI-like_sf"/>
</dbReference>
<evidence type="ECO:0000256" key="3">
    <source>
        <dbReference type="ARBA" id="ARBA00022475"/>
    </source>
</evidence>
<dbReference type="PANTHER" id="PTHR30193:SF1">
    <property type="entry name" value="ABC TRANSPORTER PERMEASE PROTEIN YESP-RELATED"/>
    <property type="match status" value="1"/>
</dbReference>
<comment type="subcellular location">
    <subcellularLocation>
        <location evidence="1 7">Cell membrane</location>
        <topology evidence="1 7">Multi-pass membrane protein</topology>
    </subcellularLocation>
</comment>
<organism evidence="9 10">
    <name type="scientific">Paenibacillus sepulcri</name>
    <dbReference type="NCBI Taxonomy" id="359917"/>
    <lineage>
        <taxon>Bacteria</taxon>
        <taxon>Bacillati</taxon>
        <taxon>Bacillota</taxon>
        <taxon>Bacilli</taxon>
        <taxon>Bacillales</taxon>
        <taxon>Paenibacillaceae</taxon>
        <taxon>Paenibacillus</taxon>
    </lineage>
</organism>
<sequence length="286" mass="32394">MGFLYIGPWLLGFAIFELYPFISSLLYSFTDLNMFKSPNFVGLQNYIEMFTRDKLFLQSLKVTFIYAVIAVPLKLAFALLIAILLNRKLKGINFFRTIYYLPSIMGGSAAVALLWRYLFSREGLVNQMTGKLSIAPIDWLGSPDIALYTISALTVWQFGSSMVLFLAALKQVPGELYEAGRIDGASRSRMFVSITFPLITPIIFFNLIMQMVNAFQEFTAAMVITSGGPLNSTYLYGLLIYENGFKYFKMGYASAQSWVLFVIIMIFTLVIFKSSSKWVYYEDGGK</sequence>
<dbReference type="InterPro" id="IPR051393">
    <property type="entry name" value="ABC_transporter_permease"/>
</dbReference>
<dbReference type="Pfam" id="PF00528">
    <property type="entry name" value="BPD_transp_1"/>
    <property type="match status" value="1"/>
</dbReference>
<dbReference type="Proteomes" id="UP001519887">
    <property type="component" value="Unassembled WGS sequence"/>
</dbReference>
<accession>A0ABS7C0K0</accession>
<dbReference type="EMBL" id="JAHZIK010000193">
    <property type="protein sequence ID" value="MBW7454382.1"/>
    <property type="molecule type" value="Genomic_DNA"/>
</dbReference>
<feature type="transmembrane region" description="Helical" evidence="7">
    <location>
        <begin position="145"/>
        <end position="169"/>
    </location>
</feature>
<keyword evidence="3" id="KW-1003">Cell membrane</keyword>
<keyword evidence="4 7" id="KW-0812">Transmembrane</keyword>
<dbReference type="PANTHER" id="PTHR30193">
    <property type="entry name" value="ABC TRANSPORTER PERMEASE PROTEIN"/>
    <property type="match status" value="1"/>
</dbReference>
<dbReference type="Gene3D" id="1.10.3720.10">
    <property type="entry name" value="MetI-like"/>
    <property type="match status" value="1"/>
</dbReference>
<evidence type="ECO:0000256" key="1">
    <source>
        <dbReference type="ARBA" id="ARBA00004651"/>
    </source>
</evidence>
<keyword evidence="10" id="KW-1185">Reference proteome</keyword>
<protein>
    <submittedName>
        <fullName evidence="9">ABC transporter permease subunit</fullName>
    </submittedName>
</protein>
<name>A0ABS7C0K0_9BACL</name>
<feature type="transmembrane region" description="Helical" evidence="7">
    <location>
        <begin position="190"/>
        <end position="212"/>
    </location>
</feature>